<accession>A0ABS3JSI3</accession>
<reference evidence="1 2" key="1">
    <citation type="submission" date="2021-03" db="EMBL/GenBank/DDBJ databases">
        <title>Fibrella sp. HMF5405 genome sequencing and assembly.</title>
        <authorList>
            <person name="Kang H."/>
            <person name="Kim H."/>
            <person name="Bae S."/>
            <person name="Joh K."/>
        </authorList>
    </citation>
    <scope>NUCLEOTIDE SEQUENCE [LARGE SCALE GENOMIC DNA]</scope>
    <source>
        <strain evidence="1 2">HMF5405</strain>
    </source>
</reference>
<comment type="caution">
    <text evidence="1">The sequence shown here is derived from an EMBL/GenBank/DDBJ whole genome shotgun (WGS) entry which is preliminary data.</text>
</comment>
<evidence type="ECO:0008006" key="3">
    <source>
        <dbReference type="Google" id="ProtNLM"/>
    </source>
</evidence>
<evidence type="ECO:0000313" key="1">
    <source>
        <dbReference type="EMBL" id="MBO0952980.1"/>
    </source>
</evidence>
<protein>
    <recommendedName>
        <fullName evidence="3">DUF2281 domain-containing protein</fullName>
    </recommendedName>
</protein>
<name>A0ABS3JSI3_9BACT</name>
<keyword evidence="2" id="KW-1185">Reference proteome</keyword>
<evidence type="ECO:0000313" key="2">
    <source>
        <dbReference type="Proteomes" id="UP000664628"/>
    </source>
</evidence>
<dbReference type="EMBL" id="JAFMYW010000017">
    <property type="protein sequence ID" value="MBO0952980.1"/>
    <property type="molecule type" value="Genomic_DNA"/>
</dbReference>
<proteinExistence type="predicted"/>
<dbReference type="RefSeq" id="WP_207332932.1">
    <property type="nucleotide sequence ID" value="NZ_JAFMYW010000017.1"/>
</dbReference>
<sequence>MIYLLEIDDRDQTARAVLAFIQQMALTNKAIKPPVALNQSASPIAGERPLGTMKGSFELAEDFNEPLDDLADYM</sequence>
<dbReference type="Proteomes" id="UP000664628">
    <property type="component" value="Unassembled WGS sequence"/>
</dbReference>
<organism evidence="1 2">
    <name type="scientific">Fibrella forsythiae</name>
    <dbReference type="NCBI Taxonomy" id="2817061"/>
    <lineage>
        <taxon>Bacteria</taxon>
        <taxon>Pseudomonadati</taxon>
        <taxon>Bacteroidota</taxon>
        <taxon>Cytophagia</taxon>
        <taxon>Cytophagales</taxon>
        <taxon>Spirosomataceae</taxon>
        <taxon>Fibrella</taxon>
    </lineage>
</organism>
<gene>
    <name evidence="1" type="ORF">J2I46_30685</name>
</gene>